<reference evidence="1" key="1">
    <citation type="journal article" date="2015" name="Nature">
        <title>Complex archaea that bridge the gap between prokaryotes and eukaryotes.</title>
        <authorList>
            <person name="Spang A."/>
            <person name="Saw J.H."/>
            <person name="Jorgensen S.L."/>
            <person name="Zaremba-Niedzwiedzka K."/>
            <person name="Martijn J."/>
            <person name="Lind A.E."/>
            <person name="van Eijk R."/>
            <person name="Schleper C."/>
            <person name="Guy L."/>
            <person name="Ettema T.J."/>
        </authorList>
    </citation>
    <scope>NUCLEOTIDE SEQUENCE</scope>
</reference>
<gene>
    <name evidence="1" type="ORF">LCGC14_1544600</name>
</gene>
<name>A0A0F9IRX7_9ZZZZ</name>
<dbReference type="EMBL" id="LAZR01011730">
    <property type="protein sequence ID" value="KKM60159.1"/>
    <property type="molecule type" value="Genomic_DNA"/>
</dbReference>
<comment type="caution">
    <text evidence="1">The sequence shown here is derived from an EMBL/GenBank/DDBJ whole genome shotgun (WGS) entry which is preliminary data.</text>
</comment>
<protein>
    <submittedName>
        <fullName evidence="1">Uncharacterized protein</fullName>
    </submittedName>
</protein>
<dbReference type="AlphaFoldDB" id="A0A0F9IRX7"/>
<sequence>MAPEKLDRFNYILEHLVEISPYESRDELMSLADQLTGSWLENRAEVEWMQHALEIKGALEKR</sequence>
<accession>A0A0F9IRX7</accession>
<organism evidence="1">
    <name type="scientific">marine sediment metagenome</name>
    <dbReference type="NCBI Taxonomy" id="412755"/>
    <lineage>
        <taxon>unclassified sequences</taxon>
        <taxon>metagenomes</taxon>
        <taxon>ecological metagenomes</taxon>
    </lineage>
</organism>
<evidence type="ECO:0000313" key="1">
    <source>
        <dbReference type="EMBL" id="KKM60159.1"/>
    </source>
</evidence>
<proteinExistence type="predicted"/>